<dbReference type="PANTHER" id="PTHR15588:SF9">
    <property type="entry name" value="U6 SNRNA-ASSOCIATED SM-LIKE PROTEIN LSM8"/>
    <property type="match status" value="1"/>
</dbReference>
<evidence type="ECO:0000256" key="4">
    <source>
        <dbReference type="ARBA" id="ARBA00022664"/>
    </source>
</evidence>
<evidence type="ECO:0000256" key="6">
    <source>
        <dbReference type="ARBA" id="ARBA00022884"/>
    </source>
</evidence>
<feature type="domain" description="Sm" evidence="10">
    <location>
        <begin position="1"/>
        <end position="85"/>
    </location>
</feature>
<dbReference type="InterPro" id="IPR044642">
    <property type="entry name" value="PTHR15588"/>
</dbReference>
<evidence type="ECO:0000256" key="1">
    <source>
        <dbReference type="ARBA" id="ARBA00004123"/>
    </source>
</evidence>
<dbReference type="InterPro" id="IPR034103">
    <property type="entry name" value="Lsm8"/>
</dbReference>
<dbReference type="GO" id="GO:0003729">
    <property type="term" value="F:mRNA binding"/>
    <property type="evidence" value="ECO:0007669"/>
    <property type="project" value="TreeGrafter"/>
</dbReference>
<dbReference type="Gene3D" id="2.30.30.100">
    <property type="match status" value="2"/>
</dbReference>
<comment type="subcellular location">
    <subcellularLocation>
        <location evidence="1">Nucleus</location>
    </subcellularLocation>
</comment>
<keyword evidence="7" id="KW-0508">mRNA splicing</keyword>
<evidence type="ECO:0000256" key="9">
    <source>
        <dbReference type="ARBA" id="ARBA00023274"/>
    </source>
</evidence>
<keyword evidence="4" id="KW-0507">mRNA processing</keyword>
<accession>A0A7R9M7Y8</accession>
<dbReference type="EMBL" id="OC922350">
    <property type="protein sequence ID" value="CAD7654115.1"/>
    <property type="molecule type" value="Genomic_DNA"/>
</dbReference>
<keyword evidence="5" id="KW-0747">Spliceosome</keyword>
<evidence type="ECO:0000259" key="10">
    <source>
        <dbReference type="PROSITE" id="PS52002"/>
    </source>
</evidence>
<dbReference type="Pfam" id="PF01423">
    <property type="entry name" value="LSM"/>
    <property type="match status" value="1"/>
</dbReference>
<dbReference type="EMBL" id="CAJPVJ010007525">
    <property type="protein sequence ID" value="CAG2171302.1"/>
    <property type="molecule type" value="Genomic_DNA"/>
</dbReference>
<dbReference type="PROSITE" id="PS52002">
    <property type="entry name" value="SM"/>
    <property type="match status" value="1"/>
</dbReference>
<evidence type="ECO:0000256" key="7">
    <source>
        <dbReference type="ARBA" id="ARBA00023187"/>
    </source>
</evidence>
<dbReference type="OrthoDB" id="10263346at2759"/>
<name>A0A7R9M7Y8_9ACAR</name>
<dbReference type="InterPro" id="IPR045550">
    <property type="entry name" value="AARE_N"/>
</dbReference>
<dbReference type="SUPFAM" id="SSF82171">
    <property type="entry name" value="DPP6 N-terminal domain-like"/>
    <property type="match status" value="1"/>
</dbReference>
<dbReference type="GO" id="GO:0071011">
    <property type="term" value="C:precatalytic spliceosome"/>
    <property type="evidence" value="ECO:0007669"/>
    <property type="project" value="TreeGrafter"/>
</dbReference>
<organism evidence="11">
    <name type="scientific">Oppiella nova</name>
    <dbReference type="NCBI Taxonomy" id="334625"/>
    <lineage>
        <taxon>Eukaryota</taxon>
        <taxon>Metazoa</taxon>
        <taxon>Ecdysozoa</taxon>
        <taxon>Arthropoda</taxon>
        <taxon>Chelicerata</taxon>
        <taxon>Arachnida</taxon>
        <taxon>Acari</taxon>
        <taxon>Acariformes</taxon>
        <taxon>Sarcoptiformes</taxon>
        <taxon>Oribatida</taxon>
        <taxon>Brachypylina</taxon>
        <taxon>Oppioidea</taxon>
        <taxon>Oppiidae</taxon>
        <taxon>Oppiella</taxon>
    </lineage>
</organism>
<evidence type="ECO:0000256" key="5">
    <source>
        <dbReference type="ARBA" id="ARBA00022728"/>
    </source>
</evidence>
<sequence>MSSSLESYVNHTVSVITADGRQIVGTLKGFDQTVNPLLSCGTLKGFDQTVNVILDDSHEPHMSSPVPHLVHREPEIAVIGEIDEELDNNAVIGEIDEELDNKLDFSIIKAEPLNPIDDLVDLYREFAKTPILYYLFVSISAVIGEIDEELDNKLDFSIIKAEPLNPAISGQLSKGPNERQLSVRIDWKVRDMDRLEATIVGQPVGLSATARAPVTQYMAVVRKGSKDPESGKQKQWLEIWDQTWKMKSIDINAMDEHSALVLEPTFGRVQWSPNGKQLLYVADYKPPKAQSYYKKVSKKSDNSVKESDTRGQEFVYREDWGECFDGITHTVIAVLDVENDFKIRTIEMPGYSLGQPFWTDSTGNTIGFVGFVEEPRRLGIVFCMNRKSSVFTVDLRAEKSVPVMVCGSEPTHISSPRPLPD</sequence>
<evidence type="ECO:0000313" key="11">
    <source>
        <dbReference type="EMBL" id="CAD7654115.1"/>
    </source>
</evidence>
<protein>
    <recommendedName>
        <fullName evidence="10">Sm domain-containing protein</fullName>
    </recommendedName>
</protein>
<feature type="non-terminal residue" evidence="11">
    <location>
        <position position="1"/>
    </location>
</feature>
<dbReference type="CDD" id="cd01727">
    <property type="entry name" value="LSm8"/>
    <property type="match status" value="1"/>
</dbReference>
<dbReference type="InterPro" id="IPR001163">
    <property type="entry name" value="Sm_dom_euk/arc"/>
</dbReference>
<keyword evidence="12" id="KW-1185">Reference proteome</keyword>
<dbReference type="PANTHER" id="PTHR15588">
    <property type="entry name" value="LSM1"/>
    <property type="match status" value="1"/>
</dbReference>
<dbReference type="GO" id="GO:0000398">
    <property type="term" value="P:mRNA splicing, via spliceosome"/>
    <property type="evidence" value="ECO:0007669"/>
    <property type="project" value="InterPro"/>
</dbReference>
<gene>
    <name evidence="11" type="ORF">ONB1V03_LOCUS10765</name>
</gene>
<dbReference type="GO" id="GO:0046540">
    <property type="term" value="C:U4/U6 x U5 tri-snRNP complex"/>
    <property type="evidence" value="ECO:0007669"/>
    <property type="project" value="InterPro"/>
</dbReference>
<evidence type="ECO:0000313" key="12">
    <source>
        <dbReference type="Proteomes" id="UP000728032"/>
    </source>
</evidence>
<proteinExistence type="inferred from homology"/>
<evidence type="ECO:0000256" key="8">
    <source>
        <dbReference type="ARBA" id="ARBA00023242"/>
    </source>
</evidence>
<comment type="similarity">
    <text evidence="2">Belongs to the snRNP Sm proteins family.</text>
</comment>
<comment type="similarity">
    <text evidence="3">Belongs to the peptidase S9C family.</text>
</comment>
<keyword evidence="8" id="KW-0539">Nucleus</keyword>
<keyword evidence="6" id="KW-0694">RNA-binding</keyword>
<dbReference type="SUPFAM" id="SSF50182">
    <property type="entry name" value="Sm-like ribonucleoproteins"/>
    <property type="match status" value="1"/>
</dbReference>
<dbReference type="AlphaFoldDB" id="A0A7R9M7Y8"/>
<evidence type="ECO:0000256" key="3">
    <source>
        <dbReference type="ARBA" id="ARBA00010040"/>
    </source>
</evidence>
<dbReference type="InterPro" id="IPR047575">
    <property type="entry name" value="Sm"/>
</dbReference>
<dbReference type="InterPro" id="IPR010920">
    <property type="entry name" value="LSM_dom_sf"/>
</dbReference>
<evidence type="ECO:0000256" key="2">
    <source>
        <dbReference type="ARBA" id="ARBA00006850"/>
    </source>
</evidence>
<keyword evidence="9" id="KW-0687">Ribonucleoprotein</keyword>
<dbReference type="Pfam" id="PF19283">
    <property type="entry name" value="APEH_N"/>
    <property type="match status" value="1"/>
</dbReference>
<dbReference type="Proteomes" id="UP000728032">
    <property type="component" value="Unassembled WGS sequence"/>
</dbReference>
<dbReference type="GO" id="GO:0005688">
    <property type="term" value="C:U6 snRNP"/>
    <property type="evidence" value="ECO:0007669"/>
    <property type="project" value="InterPro"/>
</dbReference>
<reference evidence="11" key="1">
    <citation type="submission" date="2020-11" db="EMBL/GenBank/DDBJ databases">
        <authorList>
            <person name="Tran Van P."/>
        </authorList>
    </citation>
    <scope>NUCLEOTIDE SEQUENCE</scope>
</reference>